<reference evidence="2" key="1">
    <citation type="submission" date="2018-04" db="EMBL/GenBank/DDBJ databases">
        <title>Draft genome sequence of the Candidatus Spirobacillus cienkowskii, a pathogen of freshwater Daphnia species, reconstructed from hemolymph metagenomic reads.</title>
        <authorList>
            <person name="Bresciani L."/>
            <person name="Lemos L.N."/>
            <person name="Wale N."/>
            <person name="Lin J.Y."/>
            <person name="Fernandes G.R."/>
            <person name="Duffy M.A."/>
            <person name="Rodrigues J.M."/>
        </authorList>
    </citation>
    <scope>NUCLEOTIDE SEQUENCE [LARGE SCALE GENOMIC DNA]</scope>
    <source>
        <strain evidence="2">Binning01</strain>
    </source>
</reference>
<dbReference type="AlphaFoldDB" id="A0A369KTT0"/>
<keyword evidence="3" id="KW-1185">Reference proteome</keyword>
<protein>
    <recommendedName>
        <fullName evidence="4">DUF4870 domain-containing protein</fullName>
    </recommendedName>
</protein>
<proteinExistence type="predicted"/>
<evidence type="ECO:0008006" key="4">
    <source>
        <dbReference type="Google" id="ProtNLM"/>
    </source>
</evidence>
<keyword evidence="1" id="KW-1133">Transmembrane helix</keyword>
<feature type="transmembrane region" description="Helical" evidence="1">
    <location>
        <begin position="72"/>
        <end position="91"/>
    </location>
</feature>
<keyword evidence="1" id="KW-0812">Transmembrane</keyword>
<comment type="caution">
    <text evidence="2">The sequence shown here is derived from an EMBL/GenBank/DDBJ whole genome shotgun (WGS) entry which is preliminary data.</text>
</comment>
<dbReference type="Proteomes" id="UP000253934">
    <property type="component" value="Unassembled WGS sequence"/>
</dbReference>
<sequence>MFHRESYNHTQPSTQSENTLKNFVLLVYILQVVFIFSGGLFSLIPLFMSYFARMRSPSKWIDSHLRWQIQTFWFSSIFFVLSWIFGFIPFIGWPFSIMSFLVGASIIVFRTFKGVKKHNAQKSMQNLLG</sequence>
<evidence type="ECO:0000313" key="2">
    <source>
        <dbReference type="EMBL" id="RDB37002.1"/>
    </source>
</evidence>
<keyword evidence="1" id="KW-0472">Membrane</keyword>
<gene>
    <name evidence="2" type="ORF">DCC88_02200</name>
</gene>
<name>A0A369KTT0_9BACT</name>
<organism evidence="2 3">
    <name type="scientific">Spirobacillus cienkowskii</name>
    <dbReference type="NCBI Taxonomy" id="495820"/>
    <lineage>
        <taxon>Bacteria</taxon>
        <taxon>Pseudomonadati</taxon>
        <taxon>Bdellovibrionota</taxon>
        <taxon>Oligoflexia</taxon>
        <taxon>Silvanigrellales</taxon>
        <taxon>Spirobacillus</taxon>
    </lineage>
</organism>
<feature type="transmembrane region" description="Helical" evidence="1">
    <location>
        <begin position="97"/>
        <end position="115"/>
    </location>
</feature>
<dbReference type="EMBL" id="QOVW01000013">
    <property type="protein sequence ID" value="RDB37002.1"/>
    <property type="molecule type" value="Genomic_DNA"/>
</dbReference>
<evidence type="ECO:0000313" key="3">
    <source>
        <dbReference type="Proteomes" id="UP000253934"/>
    </source>
</evidence>
<evidence type="ECO:0000256" key="1">
    <source>
        <dbReference type="SAM" id="Phobius"/>
    </source>
</evidence>
<feature type="transmembrane region" description="Helical" evidence="1">
    <location>
        <begin position="25"/>
        <end position="51"/>
    </location>
</feature>
<accession>A0A369KTT0</accession>